<dbReference type="EMBL" id="JAZGUE010000005">
    <property type="protein sequence ID" value="KAL2265998.1"/>
    <property type="molecule type" value="Genomic_DNA"/>
</dbReference>
<name>A0ABR4D6K8_9PEZI</name>
<feature type="compositionally biased region" description="Low complexity" evidence="1">
    <location>
        <begin position="231"/>
        <end position="242"/>
    </location>
</feature>
<sequence>MVLFDLHLVSLTPGTAPSTLLRALHDEPNAHVVFQARVLRWMVLPTRTSAPRLLGRNTRWDLLVGLRRPDGKEPSSDWIPAPLRAEAGLVAARWTASSGVSAKALEGYAKLNAELYKRAGQAPIPSSSSSSNGSNGSSNAGKASSAVAASSDENDFFLDADSAEWSQWRSSPVGRSARSRPVSMLNLLQFRPGKEAHESYKRYGAEFSRRVGAKYGGHVKVVGRIVPSPPSSSSSSSSSSGSQVGPRDEEIAGEAGADGWHEIAWVHYPSAEHFAAMAASPEYKEVNLQHRVGALKDTFILCCQEVGVDGEWVGEKGVESKL</sequence>
<comment type="caution">
    <text evidence="2">The sequence shown here is derived from an EMBL/GenBank/DDBJ whole genome shotgun (WGS) entry which is preliminary data.</text>
</comment>
<evidence type="ECO:0000313" key="3">
    <source>
        <dbReference type="Proteomes" id="UP001600064"/>
    </source>
</evidence>
<accession>A0ABR4D6K8</accession>
<dbReference type="PANTHER" id="PTHR40257:SF1">
    <property type="entry name" value="DUF1330 DOMAIN-CONTAINING PROTEIN"/>
    <property type="match status" value="1"/>
</dbReference>
<feature type="region of interest" description="Disordered" evidence="1">
    <location>
        <begin position="121"/>
        <end position="146"/>
    </location>
</feature>
<dbReference type="Gene3D" id="3.30.70.100">
    <property type="match status" value="1"/>
</dbReference>
<proteinExistence type="predicted"/>
<keyword evidence="3" id="KW-1185">Reference proteome</keyword>
<evidence type="ECO:0008006" key="4">
    <source>
        <dbReference type="Google" id="ProtNLM"/>
    </source>
</evidence>
<dbReference type="GeneID" id="98126585"/>
<organism evidence="2 3">
    <name type="scientific">Remersonia thermophila</name>
    <dbReference type="NCBI Taxonomy" id="72144"/>
    <lineage>
        <taxon>Eukaryota</taxon>
        <taxon>Fungi</taxon>
        <taxon>Dikarya</taxon>
        <taxon>Ascomycota</taxon>
        <taxon>Pezizomycotina</taxon>
        <taxon>Sordariomycetes</taxon>
        <taxon>Sordariomycetidae</taxon>
        <taxon>Sordariales</taxon>
        <taxon>Sordariales incertae sedis</taxon>
        <taxon>Remersonia</taxon>
    </lineage>
</organism>
<gene>
    <name evidence="2" type="ORF">VTJ83DRAFT_5350</name>
</gene>
<dbReference type="RefSeq" id="XP_070864725.1">
    <property type="nucleotide sequence ID" value="XM_071011941.1"/>
</dbReference>
<evidence type="ECO:0000313" key="2">
    <source>
        <dbReference type="EMBL" id="KAL2265998.1"/>
    </source>
</evidence>
<evidence type="ECO:0000256" key="1">
    <source>
        <dbReference type="SAM" id="MobiDB-lite"/>
    </source>
</evidence>
<dbReference type="PANTHER" id="PTHR40257">
    <property type="match status" value="1"/>
</dbReference>
<feature type="compositionally biased region" description="Low complexity" evidence="1">
    <location>
        <begin position="126"/>
        <end position="146"/>
    </location>
</feature>
<protein>
    <recommendedName>
        <fullName evidence="4">DUF1330 domain-containing protein</fullName>
    </recommendedName>
</protein>
<feature type="region of interest" description="Disordered" evidence="1">
    <location>
        <begin position="223"/>
        <end position="250"/>
    </location>
</feature>
<dbReference type="Proteomes" id="UP001600064">
    <property type="component" value="Unassembled WGS sequence"/>
</dbReference>
<reference evidence="2 3" key="1">
    <citation type="journal article" date="2024" name="Commun. Biol.">
        <title>Comparative genomic analysis of thermophilic fungi reveals convergent evolutionary adaptations and gene losses.</title>
        <authorList>
            <person name="Steindorff A.S."/>
            <person name="Aguilar-Pontes M.V."/>
            <person name="Robinson A.J."/>
            <person name="Andreopoulos B."/>
            <person name="LaButti K."/>
            <person name="Kuo A."/>
            <person name="Mondo S."/>
            <person name="Riley R."/>
            <person name="Otillar R."/>
            <person name="Haridas S."/>
            <person name="Lipzen A."/>
            <person name="Grimwood J."/>
            <person name="Schmutz J."/>
            <person name="Clum A."/>
            <person name="Reid I.D."/>
            <person name="Moisan M.C."/>
            <person name="Butler G."/>
            <person name="Nguyen T.T.M."/>
            <person name="Dewar K."/>
            <person name="Conant G."/>
            <person name="Drula E."/>
            <person name="Henrissat B."/>
            <person name="Hansel C."/>
            <person name="Singer S."/>
            <person name="Hutchinson M.I."/>
            <person name="de Vries R.P."/>
            <person name="Natvig D.O."/>
            <person name="Powell A.J."/>
            <person name="Tsang A."/>
            <person name="Grigoriev I.V."/>
        </authorList>
    </citation>
    <scope>NUCLEOTIDE SEQUENCE [LARGE SCALE GENOMIC DNA]</scope>
    <source>
        <strain evidence="2 3">ATCC 22073</strain>
    </source>
</reference>